<reference evidence="23" key="1">
    <citation type="submission" date="2025-08" db="UniProtKB">
        <authorList>
            <consortium name="Ensembl"/>
        </authorList>
    </citation>
    <scope>IDENTIFICATION</scope>
</reference>
<evidence type="ECO:0000256" key="13">
    <source>
        <dbReference type="ARBA" id="ARBA00023098"/>
    </source>
</evidence>
<evidence type="ECO:0000256" key="16">
    <source>
        <dbReference type="ARBA" id="ARBA00023180"/>
    </source>
</evidence>
<evidence type="ECO:0000256" key="18">
    <source>
        <dbReference type="ARBA" id="ARBA00048637"/>
    </source>
</evidence>
<evidence type="ECO:0000256" key="14">
    <source>
        <dbReference type="ARBA" id="ARBA00023136"/>
    </source>
</evidence>
<dbReference type="GO" id="GO:0005615">
    <property type="term" value="C:extracellular space"/>
    <property type="evidence" value="ECO:0007669"/>
    <property type="project" value="UniProtKB-ARBA"/>
</dbReference>
<dbReference type="OMA" id="NDTHECD"/>
<feature type="region of interest" description="Disordered" evidence="21">
    <location>
        <begin position="12"/>
        <end position="40"/>
    </location>
</feature>
<evidence type="ECO:0000256" key="4">
    <source>
        <dbReference type="ARBA" id="ARBA00010701"/>
    </source>
</evidence>
<comment type="similarity">
    <text evidence="3">Belongs to the APC13 family.</text>
</comment>
<keyword evidence="8" id="KW-0732">Signal</keyword>
<keyword evidence="17" id="KW-0131">Cell cycle</keyword>
<keyword evidence="12" id="KW-0442">Lipid degradation</keyword>
<dbReference type="GO" id="GO:0005886">
    <property type="term" value="C:plasma membrane"/>
    <property type="evidence" value="ECO:0007669"/>
    <property type="project" value="UniProtKB-SubCell"/>
</dbReference>
<protein>
    <submittedName>
        <fullName evidence="23">Lipase H</fullName>
    </submittedName>
</protein>
<keyword evidence="6" id="KW-0964">Secreted</keyword>
<dbReference type="Gene3D" id="3.40.50.1820">
    <property type="entry name" value="alpha/beta hydrolase"/>
    <property type="match status" value="1"/>
</dbReference>
<evidence type="ECO:0000313" key="24">
    <source>
        <dbReference type="Proteomes" id="UP000472261"/>
    </source>
</evidence>
<keyword evidence="10" id="KW-0833">Ubl conjugation pathway</keyword>
<evidence type="ECO:0000313" key="23">
    <source>
        <dbReference type="Ensembl" id="ENSPCLP00000010275.1"/>
    </source>
</evidence>
<comment type="similarity">
    <text evidence="4 20">Belongs to the AB hydrolase superfamily. Lipase family.</text>
</comment>
<evidence type="ECO:0000256" key="5">
    <source>
        <dbReference type="ARBA" id="ARBA00022475"/>
    </source>
</evidence>
<dbReference type="InterPro" id="IPR029058">
    <property type="entry name" value="AB_hydrolase_fold"/>
</dbReference>
<sequence length="585" mass="64675">MLGCYRTRRLCAGGTGHTGGTAPTRRALPAGAGRARRRRRAVMTVAEGAGTPRRDGAERCRPLRERWVARSAARPRGPGGWGGTELPRRERMDSEVQRDGRILDLIDDAWREDKLPYEDVAIPLNELPEPEQDNGDPKETCPAFTVLSFSSSLIGTDLEVKLMLYTRQNEDCAEELNSTASKYLDLTKKTTFIIHGYRPTGSAPVWITDLVHLLLSVEDMNVIVVDWNRGATTIIYSNASRNGKKVAEILKKFMDEMLINGASLESIHMIGVSLGAHISGLVGQMFGGQLGRITGLDPAGPLYRGKPPSERLDPSDAQFVDVIHSDTDGLGYADALGHIDFYPNGGTDQPGCPLTVFAGLKYFKCDHQRSVFLFMASLKKSCNITTYPCESYRSYRRGKCTSCETFQPMPCPILGYYAHEWKSHLTQQSHPVTTMYFDTADEEPFCLYHYFVDIVTWNKGTRRGTLSVVLADGTGKKAESKVNPVAAAFQQYNHVSLLVGFNQDFENVKRISVTFSTGSVIGPKFKLRILQMRFRSLTNPERPPLCRYDVVLTENAERSFRPIPCGERRRGAAAAAAAAAVTAGG</sequence>
<keyword evidence="24" id="KW-1185">Reference proteome</keyword>
<dbReference type="Ensembl" id="ENSPCLT00000013821.1">
    <property type="protein sequence ID" value="ENSPCLP00000010275.1"/>
    <property type="gene ID" value="ENSPCLG00000008468.1"/>
</dbReference>
<evidence type="ECO:0000256" key="2">
    <source>
        <dbReference type="ARBA" id="ARBA00004613"/>
    </source>
</evidence>
<keyword evidence="16" id="KW-0325">Glycoprotein</keyword>
<comment type="function">
    <text evidence="19">Hydrolyzes specifically phosphatidic acid (PA) to produce 2-acyl lysophosphatidic acid (LPA; a potent bioactive lipid mediator) and fatty acid. Does not hydrolyze other phospholipids, like phosphatidylserine (PS), phosphatidylcholine (PC) and phosphatidylethanolamine (PE) or triacylglycerol (TG).</text>
</comment>
<evidence type="ECO:0000256" key="7">
    <source>
        <dbReference type="ARBA" id="ARBA00022618"/>
    </source>
</evidence>
<evidence type="ECO:0000256" key="20">
    <source>
        <dbReference type="RuleBase" id="RU004262"/>
    </source>
</evidence>
<evidence type="ECO:0000256" key="21">
    <source>
        <dbReference type="SAM" id="MobiDB-lite"/>
    </source>
</evidence>
<proteinExistence type="inferred from homology"/>
<keyword evidence="11" id="KW-0378">Hydrolase</keyword>
<dbReference type="Proteomes" id="UP000472261">
    <property type="component" value="Unplaced"/>
</dbReference>
<keyword evidence="7" id="KW-0132">Cell division</keyword>
<comment type="subcellular location">
    <subcellularLocation>
        <location evidence="1">Cell membrane</location>
    </subcellularLocation>
    <subcellularLocation>
        <location evidence="2">Secreted</location>
    </subcellularLocation>
</comment>
<reference evidence="23" key="2">
    <citation type="submission" date="2025-09" db="UniProtKB">
        <authorList>
            <consortium name="Ensembl"/>
        </authorList>
    </citation>
    <scope>IDENTIFICATION</scope>
</reference>
<dbReference type="InterPro" id="IPR033906">
    <property type="entry name" value="Lipase_N"/>
</dbReference>
<evidence type="ECO:0000256" key="9">
    <source>
        <dbReference type="ARBA" id="ARBA00022776"/>
    </source>
</evidence>
<keyword evidence="15" id="KW-1015">Disulfide bond</keyword>
<evidence type="ECO:0000259" key="22">
    <source>
        <dbReference type="Pfam" id="PF00151"/>
    </source>
</evidence>
<evidence type="ECO:0000256" key="19">
    <source>
        <dbReference type="ARBA" id="ARBA00049600"/>
    </source>
</evidence>
<dbReference type="GO" id="GO:0004620">
    <property type="term" value="F:phospholipase activity"/>
    <property type="evidence" value="ECO:0007669"/>
    <property type="project" value="UniProtKB-ARBA"/>
</dbReference>
<dbReference type="PRINTS" id="PR00821">
    <property type="entry name" value="TAGLIPASE"/>
</dbReference>
<dbReference type="GO" id="GO:0051301">
    <property type="term" value="P:cell division"/>
    <property type="evidence" value="ECO:0007669"/>
    <property type="project" value="UniProtKB-KW"/>
</dbReference>
<dbReference type="AlphaFoldDB" id="A0A669PRZ3"/>
<evidence type="ECO:0000256" key="6">
    <source>
        <dbReference type="ARBA" id="ARBA00022525"/>
    </source>
</evidence>
<evidence type="ECO:0000256" key="3">
    <source>
        <dbReference type="ARBA" id="ARBA00006940"/>
    </source>
</evidence>
<name>A0A669PRZ3_PHACC</name>
<dbReference type="Pfam" id="PF00151">
    <property type="entry name" value="Lipase"/>
    <property type="match status" value="1"/>
</dbReference>
<evidence type="ECO:0000256" key="1">
    <source>
        <dbReference type="ARBA" id="ARBA00004236"/>
    </source>
</evidence>
<evidence type="ECO:0000256" key="17">
    <source>
        <dbReference type="ARBA" id="ARBA00023306"/>
    </source>
</evidence>
<dbReference type="GO" id="GO:0008201">
    <property type="term" value="F:heparin binding"/>
    <property type="evidence" value="ECO:0007669"/>
    <property type="project" value="UniProtKB-ARBA"/>
</dbReference>
<feature type="compositionally biased region" description="Low complexity" evidence="21">
    <location>
        <begin position="20"/>
        <end position="33"/>
    </location>
</feature>
<dbReference type="InterPro" id="IPR000734">
    <property type="entry name" value="TAG_lipase"/>
</dbReference>
<keyword evidence="14" id="KW-0472">Membrane</keyword>
<keyword evidence="9" id="KW-0498">Mitosis</keyword>
<keyword evidence="13" id="KW-0443">Lipid metabolism</keyword>
<evidence type="ECO:0000256" key="15">
    <source>
        <dbReference type="ARBA" id="ARBA00023157"/>
    </source>
</evidence>
<accession>A0A669PRZ3</accession>
<keyword evidence="5" id="KW-1003">Cell membrane</keyword>
<dbReference type="Pfam" id="PF05839">
    <property type="entry name" value="Apc13p"/>
    <property type="match status" value="1"/>
</dbReference>
<dbReference type="CDD" id="cd00707">
    <property type="entry name" value="Pancreat_lipase_like"/>
    <property type="match status" value="1"/>
</dbReference>
<dbReference type="InterPro" id="IPR013818">
    <property type="entry name" value="Lipase"/>
</dbReference>
<evidence type="ECO:0000256" key="11">
    <source>
        <dbReference type="ARBA" id="ARBA00022801"/>
    </source>
</evidence>
<dbReference type="PANTHER" id="PTHR11610:SF12">
    <property type="entry name" value="LIPASE MEMBER H"/>
    <property type="match status" value="1"/>
</dbReference>
<evidence type="ECO:0000256" key="10">
    <source>
        <dbReference type="ARBA" id="ARBA00022786"/>
    </source>
</evidence>
<evidence type="ECO:0000256" key="12">
    <source>
        <dbReference type="ARBA" id="ARBA00022963"/>
    </source>
</evidence>
<feature type="domain" description="Lipase" evidence="22">
    <location>
        <begin position="155"/>
        <end position="445"/>
    </location>
</feature>
<dbReference type="PANTHER" id="PTHR11610">
    <property type="entry name" value="LIPASE"/>
    <property type="match status" value="1"/>
</dbReference>
<dbReference type="GO" id="GO:0005680">
    <property type="term" value="C:anaphase-promoting complex"/>
    <property type="evidence" value="ECO:0007669"/>
    <property type="project" value="InterPro"/>
</dbReference>
<dbReference type="FunFam" id="3.40.50.1820:FF:000063">
    <property type="entry name" value="Lipase member H"/>
    <property type="match status" value="1"/>
</dbReference>
<evidence type="ECO:0000256" key="8">
    <source>
        <dbReference type="ARBA" id="ARBA00022729"/>
    </source>
</evidence>
<dbReference type="InterPro" id="IPR008401">
    <property type="entry name" value="Apc13"/>
</dbReference>
<feature type="region of interest" description="Disordered" evidence="21">
    <location>
        <begin position="72"/>
        <end position="93"/>
    </location>
</feature>
<organism evidence="23 24">
    <name type="scientific">Phasianus colchicus</name>
    <name type="common">Common pheasant</name>
    <dbReference type="NCBI Taxonomy" id="9054"/>
    <lineage>
        <taxon>Eukaryota</taxon>
        <taxon>Metazoa</taxon>
        <taxon>Chordata</taxon>
        <taxon>Craniata</taxon>
        <taxon>Vertebrata</taxon>
        <taxon>Euteleostomi</taxon>
        <taxon>Archelosauria</taxon>
        <taxon>Archosauria</taxon>
        <taxon>Dinosauria</taxon>
        <taxon>Saurischia</taxon>
        <taxon>Theropoda</taxon>
        <taxon>Coelurosauria</taxon>
        <taxon>Aves</taxon>
        <taxon>Neognathae</taxon>
        <taxon>Galloanserae</taxon>
        <taxon>Galliformes</taxon>
        <taxon>Phasianidae</taxon>
        <taxon>Phasianinae</taxon>
        <taxon>Phasianus</taxon>
    </lineage>
</organism>
<dbReference type="GO" id="GO:0006654">
    <property type="term" value="P:phosphatidic acid biosynthetic process"/>
    <property type="evidence" value="ECO:0007669"/>
    <property type="project" value="UniProtKB-ARBA"/>
</dbReference>
<dbReference type="GO" id="GO:0016042">
    <property type="term" value="P:lipid catabolic process"/>
    <property type="evidence" value="ECO:0007669"/>
    <property type="project" value="UniProtKB-KW"/>
</dbReference>
<comment type="catalytic activity">
    <reaction evidence="18">
        <text>1-hexadecanoyl-2-(9Z-octadecenoyl)-sn-glycero-3-phosphate + H2O = 2-(9Z-octadecenoyl)-sn-glycero-3-phosphate + hexadecanoate + H(+)</text>
        <dbReference type="Rhea" id="RHEA:40943"/>
        <dbReference type="ChEBI" id="CHEBI:7896"/>
        <dbReference type="ChEBI" id="CHEBI:15377"/>
        <dbReference type="ChEBI" id="CHEBI:15378"/>
        <dbReference type="ChEBI" id="CHEBI:64839"/>
        <dbReference type="ChEBI" id="CHEBI:77593"/>
    </reaction>
    <physiologicalReaction direction="left-to-right" evidence="18">
        <dbReference type="Rhea" id="RHEA:40944"/>
    </physiologicalReaction>
</comment>
<dbReference type="SUPFAM" id="SSF53474">
    <property type="entry name" value="alpha/beta-Hydrolases"/>
    <property type="match status" value="1"/>
</dbReference>